<dbReference type="Proteomes" id="UP000525068">
    <property type="component" value="Unassembled WGS sequence"/>
</dbReference>
<evidence type="ECO:0000313" key="13">
    <source>
        <dbReference type="Proteomes" id="UP000517258"/>
    </source>
</evidence>
<keyword evidence="3" id="KW-0418">Kinase</keyword>
<sequence>MGVKIKFDSKKLERQIKEQSLKIAKEDIIKNGTEGTCPECSHVFTVKPGVNTCPDCGNEFTVKIT</sequence>
<dbReference type="EMBL" id="AABFMV010000010">
    <property type="protein sequence ID" value="EAH1616103.1"/>
    <property type="molecule type" value="Genomic_DNA"/>
</dbReference>
<evidence type="ECO:0000313" key="1">
    <source>
        <dbReference type="EMBL" id="EAC4484348.1"/>
    </source>
</evidence>
<evidence type="ECO:0000313" key="11">
    <source>
        <dbReference type="Proteomes" id="UP000413786"/>
    </source>
</evidence>
<evidence type="ECO:0000313" key="6">
    <source>
        <dbReference type="EMBL" id="EAH1616103.1"/>
    </source>
</evidence>
<protein>
    <submittedName>
        <fullName evidence="3">Adenylate kinase</fullName>
    </submittedName>
</protein>
<evidence type="ECO:0000313" key="10">
    <source>
        <dbReference type="Proteomes" id="UP000383365"/>
    </source>
</evidence>
<dbReference type="EMBL" id="AANOZB010000010">
    <property type="protein sequence ID" value="EDP8410976.1"/>
    <property type="molecule type" value="Genomic_DNA"/>
</dbReference>
<evidence type="ECO:0000313" key="3">
    <source>
        <dbReference type="EMBL" id="EAE2660267.1"/>
    </source>
</evidence>
<name>A0A466NYS0_LISMN</name>
<evidence type="ECO:0000313" key="7">
    <source>
        <dbReference type="EMBL" id="EAH3128834.1"/>
    </source>
</evidence>
<dbReference type="KEGG" id="lmoe:BN418_2756"/>
<dbReference type="RefSeq" id="WP_015455157.1">
    <property type="nucleotide sequence ID" value="NZ_BAAFVI010000011.1"/>
</dbReference>
<gene>
    <name evidence="2" type="ORF">CD20_11590</name>
    <name evidence="6" type="ORF">D4271_11835</name>
    <name evidence="4" type="ORF">D4C60_13430</name>
    <name evidence="5" type="ORF">D4D89_16225</name>
    <name evidence="7" type="ORF">D5M70_16215</name>
    <name evidence="1" type="ORF">E0I39_15770</name>
    <name evidence="3" type="ORF">E1V33_08870</name>
    <name evidence="8" type="ORF">G3R95_002549</name>
</gene>
<dbReference type="EMBL" id="AABEQV010000011">
    <property type="protein sequence ID" value="EAG9858002.1"/>
    <property type="molecule type" value="Genomic_DNA"/>
</dbReference>
<keyword evidence="3" id="KW-0808">Transferase</keyword>
<dbReference type="EMBL" id="AAARIE010000009">
    <property type="protein sequence ID" value="EAE2660267.1"/>
    <property type="molecule type" value="Genomic_DNA"/>
</dbReference>
<dbReference type="Proteomes" id="UP000413786">
    <property type="component" value="Unassembled WGS sequence"/>
</dbReference>
<reference evidence="10 11" key="2">
    <citation type="submission" date="2019-03" db="EMBL/GenBank/DDBJ databases">
        <authorList>
            <person name="Ashton P.M."/>
            <person name="Dallman T."/>
            <person name="Nair S."/>
            <person name="De Pinna E."/>
            <person name="Peters T."/>
            <person name="Grant K."/>
        </authorList>
    </citation>
    <scope>NUCLEOTIDE SEQUENCE [LARGE SCALE GENOMIC DNA]</scope>
    <source>
        <strain evidence="4 16">429821</strain>
        <strain evidence="6 14">562417</strain>
        <strain evidence="7 15">562428</strain>
        <strain evidence="5 13">563356</strain>
        <strain evidence="1 11">688377</strain>
        <strain evidence="8 12">883775</strain>
        <strain evidence="3">RL15000161</strain>
    </source>
</reference>
<dbReference type="Proteomes" id="UP000529135">
    <property type="component" value="Unassembled WGS sequence"/>
</dbReference>
<dbReference type="EMBL" id="AABGFX010000052">
    <property type="protein sequence ID" value="EAH3128834.1"/>
    <property type="molecule type" value="Genomic_DNA"/>
</dbReference>
<evidence type="ECO:0000313" key="15">
    <source>
        <dbReference type="Proteomes" id="UP000529135"/>
    </source>
</evidence>
<evidence type="ECO:0000313" key="16">
    <source>
        <dbReference type="Proteomes" id="UP000548826"/>
    </source>
</evidence>
<dbReference type="Proteomes" id="UP000383365">
    <property type="component" value="Unassembled WGS sequence"/>
</dbReference>
<organism evidence="3 10">
    <name type="scientific">Listeria monocytogenes</name>
    <dbReference type="NCBI Taxonomy" id="1639"/>
    <lineage>
        <taxon>Bacteria</taxon>
        <taxon>Bacillati</taxon>
        <taxon>Bacillota</taxon>
        <taxon>Bacilli</taxon>
        <taxon>Bacillales</taxon>
        <taxon>Listeriaceae</taxon>
        <taxon>Listeria</taxon>
    </lineage>
</organism>
<dbReference type="GO" id="GO:0016301">
    <property type="term" value="F:kinase activity"/>
    <property type="evidence" value="ECO:0007669"/>
    <property type="project" value="UniProtKB-KW"/>
</dbReference>
<evidence type="ECO:0000313" key="8">
    <source>
        <dbReference type="EMBL" id="EDP8410976.1"/>
    </source>
</evidence>
<dbReference type="SUPFAM" id="SSF161187">
    <property type="entry name" value="YfgJ-like"/>
    <property type="match status" value="1"/>
</dbReference>
<evidence type="ECO:0000313" key="5">
    <source>
        <dbReference type="EMBL" id="EAH0219849.1"/>
    </source>
</evidence>
<proteinExistence type="predicted"/>
<evidence type="ECO:0000313" key="12">
    <source>
        <dbReference type="Proteomes" id="UP000470497"/>
    </source>
</evidence>
<reference evidence="2 9" key="1">
    <citation type="submission" date="2018-06" db="EMBL/GenBank/DDBJ databases">
        <authorList>
            <consortium name="GenomeTrakr: Next Generation Sequencing Network for Food Pathogen Tracability"/>
        </authorList>
    </citation>
    <scope>NUCLEOTIDE SEQUENCE [LARGE SCALE GENOMIC DNA]</scope>
    <source>
        <strain evidence="2 9">NYAG13B12507-5</strain>
    </source>
</reference>
<dbReference type="EMBL" id="AAAIJX010000027">
    <property type="protein sequence ID" value="EAC4484348.1"/>
    <property type="molecule type" value="Genomic_DNA"/>
</dbReference>
<dbReference type="Proteomes" id="UP000470497">
    <property type="component" value="Unassembled WGS sequence"/>
</dbReference>
<dbReference type="Proteomes" id="UP000548826">
    <property type="component" value="Unassembled WGS sequence"/>
</dbReference>
<dbReference type="AlphaFoldDB" id="A0A466NYS0"/>
<dbReference type="EMBL" id="AABEVI010000049">
    <property type="protein sequence ID" value="EAH0219849.1"/>
    <property type="molecule type" value="Genomic_DNA"/>
</dbReference>
<evidence type="ECO:0000313" key="2">
    <source>
        <dbReference type="EMBL" id="EAD8146719.1"/>
    </source>
</evidence>
<dbReference type="EMBL" id="AAAPCR010000011">
    <property type="protein sequence ID" value="EAD8146719.1"/>
    <property type="molecule type" value="Genomic_DNA"/>
</dbReference>
<evidence type="ECO:0000313" key="9">
    <source>
        <dbReference type="Proteomes" id="UP000371553"/>
    </source>
</evidence>
<evidence type="ECO:0000313" key="14">
    <source>
        <dbReference type="Proteomes" id="UP000525068"/>
    </source>
</evidence>
<dbReference type="Proteomes" id="UP000371553">
    <property type="component" value="Unassembled WGS sequence"/>
</dbReference>
<accession>A0A466NYS0</accession>
<comment type="caution">
    <text evidence="3">The sequence shown here is derived from an EMBL/GenBank/DDBJ whole genome shotgun (WGS) entry which is preliminary data.</text>
</comment>
<dbReference type="Proteomes" id="UP000517258">
    <property type="component" value="Unassembled WGS sequence"/>
</dbReference>
<evidence type="ECO:0000313" key="4">
    <source>
        <dbReference type="EMBL" id="EAG9858002.1"/>
    </source>
</evidence>